<keyword evidence="4" id="KW-1185">Reference proteome</keyword>
<protein>
    <submittedName>
        <fullName evidence="3">Long-chain acyl-CoA synthetase</fullName>
        <ecNumber evidence="3">6.2.1.3</ecNumber>
    </submittedName>
</protein>
<evidence type="ECO:0000313" key="4">
    <source>
        <dbReference type="Proteomes" id="UP000532440"/>
    </source>
</evidence>
<sequence>MTLMIAPIARRRGDAPALIDEQGQRSWAELESRANRLVRALRAAGLAPGDRIALFAGNSRAVFELAAAASHAGISYVPVNWHLTVDELAHVLADSGALGLFTDTRFAGVAAQALARVPAAGSRLAVCAAIGPGQPAPAGFQDFEALVASQADDSDPPDQMQGGPMFYTSGTTGRPKGVVRPGAGLQPAEGLRLLAEGLMGSLELPPDGTTLLCGPYYHSAQFGWSFYPMLMGSTVVMSQRFDAQQTLELIDAHRVTNVHLVPTQFIRQLRLPPEVKSRFDGSSLVRVWHGAAPCPPQVKREMIDWWGPCIHEYYGSTEGSVVTGISSQEWLERPASVGRATFQTDAIILRDDGSEAAPGEQGTIYMRSRRGIDVAYHNDPDKTAEAHRGAGLFTTGDVGWIDAEGYLYLTDRKIDMIISGGVNIYPAEIEAALASHPQVQDVAVIGVPHAEFGEEVKAVVQPVPGTEAGPALAEALERHCRAALAGYKVPRSFDFRDEMPRTETGKLQKRLLRDAYWQGAQRRI</sequence>
<evidence type="ECO:0000259" key="1">
    <source>
        <dbReference type="Pfam" id="PF00501"/>
    </source>
</evidence>
<evidence type="ECO:0000313" key="3">
    <source>
        <dbReference type="EMBL" id="MBB5271926.1"/>
    </source>
</evidence>
<dbReference type="SUPFAM" id="SSF56801">
    <property type="entry name" value="Acetyl-CoA synthetase-like"/>
    <property type="match status" value="1"/>
</dbReference>
<dbReference type="AlphaFoldDB" id="A0A7W8HIB5"/>
<evidence type="ECO:0000259" key="2">
    <source>
        <dbReference type="Pfam" id="PF13193"/>
    </source>
</evidence>
<feature type="domain" description="AMP-binding enzyme C-terminal" evidence="2">
    <location>
        <begin position="428"/>
        <end position="506"/>
    </location>
</feature>
<organism evidence="3 4">
    <name type="scientific">Quisquiliibacterium transsilvanicum</name>
    <dbReference type="NCBI Taxonomy" id="1549638"/>
    <lineage>
        <taxon>Bacteria</taxon>
        <taxon>Pseudomonadati</taxon>
        <taxon>Pseudomonadota</taxon>
        <taxon>Betaproteobacteria</taxon>
        <taxon>Burkholderiales</taxon>
        <taxon>Burkholderiaceae</taxon>
        <taxon>Quisquiliibacterium</taxon>
    </lineage>
</organism>
<dbReference type="Gene3D" id="3.30.300.30">
    <property type="match status" value="1"/>
</dbReference>
<dbReference type="InterPro" id="IPR042099">
    <property type="entry name" value="ANL_N_sf"/>
</dbReference>
<proteinExistence type="predicted"/>
<keyword evidence="3" id="KW-0436">Ligase</keyword>
<dbReference type="InterPro" id="IPR000873">
    <property type="entry name" value="AMP-dep_synth/lig_dom"/>
</dbReference>
<dbReference type="InterPro" id="IPR025110">
    <property type="entry name" value="AMP-bd_C"/>
</dbReference>
<dbReference type="Gene3D" id="3.40.50.12780">
    <property type="entry name" value="N-terminal domain of ligase-like"/>
    <property type="match status" value="1"/>
</dbReference>
<reference evidence="3 4" key="1">
    <citation type="submission" date="2020-08" db="EMBL/GenBank/DDBJ databases">
        <title>Genomic Encyclopedia of Type Strains, Phase IV (KMG-IV): sequencing the most valuable type-strain genomes for metagenomic binning, comparative biology and taxonomic classification.</title>
        <authorList>
            <person name="Goeker M."/>
        </authorList>
    </citation>
    <scope>NUCLEOTIDE SEQUENCE [LARGE SCALE GENOMIC DNA]</scope>
    <source>
        <strain evidence="3 4">DSM 29781</strain>
    </source>
</reference>
<dbReference type="InterPro" id="IPR050237">
    <property type="entry name" value="ATP-dep_AMP-bd_enzyme"/>
</dbReference>
<dbReference type="EC" id="6.2.1.3" evidence="3"/>
<dbReference type="PANTHER" id="PTHR43767">
    <property type="entry name" value="LONG-CHAIN-FATTY-ACID--COA LIGASE"/>
    <property type="match status" value="1"/>
</dbReference>
<comment type="caution">
    <text evidence="3">The sequence shown here is derived from an EMBL/GenBank/DDBJ whole genome shotgun (WGS) entry which is preliminary data.</text>
</comment>
<dbReference type="Pfam" id="PF00501">
    <property type="entry name" value="AMP-binding"/>
    <property type="match status" value="1"/>
</dbReference>
<feature type="domain" description="AMP-dependent synthetase/ligase" evidence="1">
    <location>
        <begin position="9"/>
        <end position="368"/>
    </location>
</feature>
<gene>
    <name evidence="3" type="ORF">HNQ70_001940</name>
</gene>
<dbReference type="Pfam" id="PF13193">
    <property type="entry name" value="AMP-binding_C"/>
    <property type="match status" value="1"/>
</dbReference>
<dbReference type="RefSeq" id="WP_183966847.1">
    <property type="nucleotide sequence ID" value="NZ_BAABEW010000023.1"/>
</dbReference>
<dbReference type="PANTHER" id="PTHR43767:SF1">
    <property type="entry name" value="NONRIBOSOMAL PEPTIDE SYNTHASE PES1 (EUROFUNG)-RELATED"/>
    <property type="match status" value="1"/>
</dbReference>
<dbReference type="EMBL" id="JACHGB010000004">
    <property type="protein sequence ID" value="MBB5271926.1"/>
    <property type="molecule type" value="Genomic_DNA"/>
</dbReference>
<dbReference type="GO" id="GO:0004467">
    <property type="term" value="F:long-chain fatty acid-CoA ligase activity"/>
    <property type="evidence" value="ECO:0007669"/>
    <property type="project" value="UniProtKB-EC"/>
</dbReference>
<dbReference type="InterPro" id="IPR045851">
    <property type="entry name" value="AMP-bd_C_sf"/>
</dbReference>
<name>A0A7W8HIB5_9BURK</name>
<dbReference type="Proteomes" id="UP000532440">
    <property type="component" value="Unassembled WGS sequence"/>
</dbReference>
<accession>A0A7W8HIB5</accession>